<dbReference type="InterPro" id="IPR043502">
    <property type="entry name" value="DNA/RNA_pol_sf"/>
</dbReference>
<organism evidence="3 4">
    <name type="scientific">Posidoniimonas polymericola</name>
    <dbReference type="NCBI Taxonomy" id="2528002"/>
    <lineage>
        <taxon>Bacteria</taxon>
        <taxon>Pseudomonadati</taxon>
        <taxon>Planctomycetota</taxon>
        <taxon>Planctomycetia</taxon>
        <taxon>Pirellulales</taxon>
        <taxon>Lacipirellulaceae</taxon>
        <taxon>Posidoniimonas</taxon>
    </lineage>
</organism>
<comment type="caution">
    <text evidence="3">The sequence shown here is derived from an EMBL/GenBank/DDBJ whole genome shotgun (WGS) entry which is preliminary data.</text>
</comment>
<evidence type="ECO:0000313" key="3">
    <source>
        <dbReference type="EMBL" id="TWT66914.1"/>
    </source>
</evidence>
<protein>
    <submittedName>
        <fullName evidence="3">DNA polymerase IV</fullName>
        <ecNumber evidence="3">2.7.7.7</ecNumber>
    </submittedName>
</protein>
<dbReference type="InterPro" id="IPR050356">
    <property type="entry name" value="SulA_CellDiv_inhibitor"/>
</dbReference>
<keyword evidence="3" id="KW-0808">Transferase</keyword>
<dbReference type="EC" id="2.7.7.7" evidence="3"/>
<keyword evidence="3" id="KW-0548">Nucleotidyltransferase</keyword>
<dbReference type="Pfam" id="PF00817">
    <property type="entry name" value="IMS"/>
    <property type="match status" value="1"/>
</dbReference>
<name>A0A5C5XVJ2_9BACT</name>
<reference evidence="3 4" key="1">
    <citation type="submission" date="2019-02" db="EMBL/GenBank/DDBJ databases">
        <title>Deep-cultivation of Planctomycetes and their phenomic and genomic characterization uncovers novel biology.</title>
        <authorList>
            <person name="Wiegand S."/>
            <person name="Jogler M."/>
            <person name="Boedeker C."/>
            <person name="Pinto D."/>
            <person name="Vollmers J."/>
            <person name="Rivas-Marin E."/>
            <person name="Kohn T."/>
            <person name="Peeters S.H."/>
            <person name="Heuer A."/>
            <person name="Rast P."/>
            <person name="Oberbeckmann S."/>
            <person name="Bunk B."/>
            <person name="Jeske O."/>
            <person name="Meyerdierks A."/>
            <person name="Storesund J.E."/>
            <person name="Kallscheuer N."/>
            <person name="Luecker S."/>
            <person name="Lage O.M."/>
            <person name="Pohl T."/>
            <person name="Merkel B.J."/>
            <person name="Hornburger P."/>
            <person name="Mueller R.-W."/>
            <person name="Bruemmer F."/>
            <person name="Labrenz M."/>
            <person name="Spormann A.M."/>
            <person name="Op Den Camp H."/>
            <person name="Overmann J."/>
            <person name="Amann R."/>
            <person name="Jetten M.S.M."/>
            <person name="Mascher T."/>
            <person name="Medema M.H."/>
            <person name="Devos D.P."/>
            <person name="Kaster A.-K."/>
            <person name="Ovreas L."/>
            <person name="Rohde M."/>
            <person name="Galperin M.Y."/>
            <person name="Jogler C."/>
        </authorList>
    </citation>
    <scope>NUCLEOTIDE SEQUENCE [LARGE SCALE GENOMIC DNA]</scope>
    <source>
        <strain evidence="3 4">Pla123a</strain>
    </source>
</reference>
<evidence type="ECO:0000313" key="4">
    <source>
        <dbReference type="Proteomes" id="UP000318478"/>
    </source>
</evidence>
<dbReference type="PROSITE" id="PS50042">
    <property type="entry name" value="CNMP_BINDING_3"/>
    <property type="match status" value="1"/>
</dbReference>
<keyword evidence="4" id="KW-1185">Reference proteome</keyword>
<dbReference type="EMBL" id="SJPO01000013">
    <property type="protein sequence ID" value="TWT66914.1"/>
    <property type="molecule type" value="Genomic_DNA"/>
</dbReference>
<gene>
    <name evidence="3" type="primary">dinB_2</name>
    <name evidence="3" type="ORF">Pla123a_43420</name>
</gene>
<accession>A0A5C5XVJ2</accession>
<dbReference type="RefSeq" id="WP_146590838.1">
    <property type="nucleotide sequence ID" value="NZ_SJPO01000013.1"/>
</dbReference>
<feature type="domain" description="Cyclic nucleotide-binding" evidence="2">
    <location>
        <begin position="171"/>
        <end position="208"/>
    </location>
</feature>
<dbReference type="GO" id="GO:0006281">
    <property type="term" value="P:DNA repair"/>
    <property type="evidence" value="ECO:0007669"/>
    <property type="project" value="InterPro"/>
</dbReference>
<proteinExistence type="predicted"/>
<dbReference type="PANTHER" id="PTHR35369:SF2">
    <property type="entry name" value="BLR3025 PROTEIN"/>
    <property type="match status" value="1"/>
</dbReference>
<keyword evidence="1" id="KW-0227">DNA damage</keyword>
<dbReference type="InterPro" id="IPR001126">
    <property type="entry name" value="UmuC"/>
</dbReference>
<dbReference type="PANTHER" id="PTHR35369">
    <property type="entry name" value="BLR3025 PROTEIN-RELATED"/>
    <property type="match status" value="1"/>
</dbReference>
<dbReference type="OrthoDB" id="9788640at2"/>
<dbReference type="CDD" id="cd03468">
    <property type="entry name" value="PolY_like"/>
    <property type="match status" value="1"/>
</dbReference>
<dbReference type="Proteomes" id="UP000318478">
    <property type="component" value="Unassembled WGS sequence"/>
</dbReference>
<dbReference type="AlphaFoldDB" id="A0A5C5XVJ2"/>
<dbReference type="SUPFAM" id="SSF56672">
    <property type="entry name" value="DNA/RNA polymerases"/>
    <property type="match status" value="1"/>
</dbReference>
<evidence type="ECO:0000256" key="1">
    <source>
        <dbReference type="ARBA" id="ARBA00022763"/>
    </source>
</evidence>
<evidence type="ECO:0000259" key="2">
    <source>
        <dbReference type="PROSITE" id="PS50042"/>
    </source>
</evidence>
<sequence length="521" mass="57730">MANQQRILAAWLPDWPVQRLRAGQPLRAGRGEPQRAIAVSASSRGVDRVASCCPAARQLGVLPGMRTAEAEAIAGPEKLAVFVSEPKEDLRRLEQLAEDANRFSPIVAIDEATRSALLMDVSGMWPLWGDSPAAGEQRLAAAVAGWLTERCLQSRVAVGSTVGLSFGAACFGEAAVAVVDHERSAEAARRLPVAALRLDEQTLDRLAGFHLRTLDQLLAIPRASLPSRFGPTVNQRLAQLLGETPEPLRPVRPPEELRADWRFESPVANAEVLESIVGLLLARLESRLTASRQGAKHVRIEYLFDTPHESTGRRFAVDLRLSRATCSQQELQALFALRSDGLHFEDAVAEVNAHVVEAVLLQHRQQLLFEDHREAAGFERDLLVNRLAARVGQTRVCRAARRSSHDPLRAYHYLEAIDLPRAAFRLSAAEAERARRLPLLPRQRPLSVRVDCDQDGSPCLVSLAGQQPVTVVWGPERIETGWWRGRPLARDAYWVKLADGRRFWLLLDLGSRRWRLAGDLS</sequence>
<dbReference type="GO" id="GO:0003887">
    <property type="term" value="F:DNA-directed DNA polymerase activity"/>
    <property type="evidence" value="ECO:0007669"/>
    <property type="project" value="UniProtKB-EC"/>
</dbReference>
<dbReference type="InterPro" id="IPR000595">
    <property type="entry name" value="cNMP-bd_dom"/>
</dbReference>